<dbReference type="InterPro" id="IPR002386">
    <property type="entry name" value="Amicyanin/Pseudoazurin"/>
</dbReference>
<evidence type="ECO:0000256" key="8">
    <source>
        <dbReference type="NCBIfam" id="TIGR02375"/>
    </source>
</evidence>
<evidence type="ECO:0000256" key="3">
    <source>
        <dbReference type="ARBA" id="ARBA00022448"/>
    </source>
</evidence>
<dbReference type="EMBL" id="JBHTJV010000002">
    <property type="protein sequence ID" value="MFD0915418.1"/>
    <property type="molecule type" value="Genomic_DNA"/>
</dbReference>
<dbReference type="Proteomes" id="UP001597101">
    <property type="component" value="Unassembled WGS sequence"/>
</dbReference>
<keyword evidence="6" id="KW-0249">Electron transport</keyword>
<dbReference type="CDD" id="cd04218">
    <property type="entry name" value="Pseudoazurin"/>
    <property type="match status" value="1"/>
</dbReference>
<dbReference type="InterPro" id="IPR012745">
    <property type="entry name" value="Pseudoazurin"/>
</dbReference>
<dbReference type="RefSeq" id="WP_377211262.1">
    <property type="nucleotide sequence ID" value="NZ_JBHTJV010000002.1"/>
</dbReference>
<comment type="caution">
    <text evidence="11">The sequence shown here is derived from an EMBL/GenBank/DDBJ whole genome shotgun (WGS) entry which is preliminary data.</text>
</comment>
<keyword evidence="5" id="KW-0574">Periplasm</keyword>
<feature type="chain" id="PRO_5045064041" description="Pseudoazurin" evidence="9">
    <location>
        <begin position="23"/>
        <end position="147"/>
    </location>
</feature>
<comment type="subcellular location">
    <subcellularLocation>
        <location evidence="2">Periplasm</location>
    </subcellularLocation>
</comment>
<name>A0ABW3FCI7_9HYPH</name>
<evidence type="ECO:0000256" key="7">
    <source>
        <dbReference type="ARBA" id="ARBA00023008"/>
    </source>
</evidence>
<evidence type="ECO:0000256" key="2">
    <source>
        <dbReference type="ARBA" id="ARBA00004418"/>
    </source>
</evidence>
<evidence type="ECO:0000256" key="4">
    <source>
        <dbReference type="ARBA" id="ARBA00022723"/>
    </source>
</evidence>
<organism evidence="11 12">
    <name type="scientific">Pseudahrensia aquimaris</name>
    <dbReference type="NCBI Taxonomy" id="744461"/>
    <lineage>
        <taxon>Bacteria</taxon>
        <taxon>Pseudomonadati</taxon>
        <taxon>Pseudomonadota</taxon>
        <taxon>Alphaproteobacteria</taxon>
        <taxon>Hyphomicrobiales</taxon>
        <taxon>Ahrensiaceae</taxon>
        <taxon>Pseudahrensia</taxon>
    </lineage>
</organism>
<dbReference type="NCBIfam" id="TIGR02375">
    <property type="entry name" value="pseudoazurin"/>
    <property type="match status" value="1"/>
</dbReference>
<proteinExistence type="predicted"/>
<evidence type="ECO:0000259" key="10">
    <source>
        <dbReference type="Pfam" id="PF00127"/>
    </source>
</evidence>
<keyword evidence="9" id="KW-0732">Signal</keyword>
<evidence type="ECO:0000256" key="6">
    <source>
        <dbReference type="ARBA" id="ARBA00022982"/>
    </source>
</evidence>
<keyword evidence="7" id="KW-0186">Copper</keyword>
<comment type="cofactor">
    <cofactor evidence="1">
        <name>Cu cation</name>
        <dbReference type="ChEBI" id="CHEBI:23378"/>
    </cofactor>
</comment>
<feature type="signal peptide" evidence="9">
    <location>
        <begin position="1"/>
        <end position="22"/>
    </location>
</feature>
<evidence type="ECO:0000256" key="5">
    <source>
        <dbReference type="ARBA" id="ARBA00022764"/>
    </source>
</evidence>
<protein>
    <recommendedName>
        <fullName evidence="8">Pseudoazurin</fullName>
    </recommendedName>
</protein>
<keyword evidence="3" id="KW-0813">Transport</keyword>
<accession>A0ABW3FCI7</accession>
<evidence type="ECO:0000256" key="1">
    <source>
        <dbReference type="ARBA" id="ARBA00001935"/>
    </source>
</evidence>
<evidence type="ECO:0000313" key="11">
    <source>
        <dbReference type="EMBL" id="MFD0915418.1"/>
    </source>
</evidence>
<dbReference type="PRINTS" id="PR00156">
    <property type="entry name" value="COPPERBLUE"/>
</dbReference>
<evidence type="ECO:0000313" key="12">
    <source>
        <dbReference type="Proteomes" id="UP001597101"/>
    </source>
</evidence>
<keyword evidence="12" id="KW-1185">Reference proteome</keyword>
<dbReference type="InterPro" id="IPR008972">
    <property type="entry name" value="Cupredoxin"/>
</dbReference>
<dbReference type="InterPro" id="IPR000923">
    <property type="entry name" value="BlueCu_1"/>
</dbReference>
<feature type="domain" description="Blue (type 1) copper" evidence="10">
    <location>
        <begin position="29"/>
        <end position="114"/>
    </location>
</feature>
<sequence>MRKAILIAAMMATALNAGWANAAEFEVLMLNKGEKGGMVFEPDFVKAAPGDTLKFVPTDKGHNVESIKGMLPDGVEKFKSKFNVEYVLTVDKEGLYGIKCSPHYGMGMIALIAVGTPTNEADAKAVKQRGKAKKRFEEAFAQYEASK</sequence>
<dbReference type="Gene3D" id="2.60.40.420">
    <property type="entry name" value="Cupredoxins - blue copper proteins"/>
    <property type="match status" value="1"/>
</dbReference>
<gene>
    <name evidence="11" type="ORF">ACFQ14_03260</name>
</gene>
<reference evidence="12" key="1">
    <citation type="journal article" date="2019" name="Int. J. Syst. Evol. Microbiol.">
        <title>The Global Catalogue of Microorganisms (GCM) 10K type strain sequencing project: providing services to taxonomists for standard genome sequencing and annotation.</title>
        <authorList>
            <consortium name="The Broad Institute Genomics Platform"/>
            <consortium name="The Broad Institute Genome Sequencing Center for Infectious Disease"/>
            <person name="Wu L."/>
            <person name="Ma J."/>
        </authorList>
    </citation>
    <scope>NUCLEOTIDE SEQUENCE [LARGE SCALE GENOMIC DNA]</scope>
    <source>
        <strain evidence="12">CCUG 60023</strain>
    </source>
</reference>
<dbReference type="Pfam" id="PF00127">
    <property type="entry name" value="Copper-bind"/>
    <property type="match status" value="1"/>
</dbReference>
<dbReference type="InterPro" id="IPR001235">
    <property type="entry name" value="Copper_blue_Plastocyanin"/>
</dbReference>
<dbReference type="SUPFAM" id="SSF49503">
    <property type="entry name" value="Cupredoxins"/>
    <property type="match status" value="1"/>
</dbReference>
<evidence type="ECO:0000256" key="9">
    <source>
        <dbReference type="SAM" id="SignalP"/>
    </source>
</evidence>
<keyword evidence="4" id="KW-0479">Metal-binding</keyword>
<dbReference type="PRINTS" id="PR00155">
    <property type="entry name" value="AMICYANIN"/>
</dbReference>